<evidence type="ECO:0008006" key="3">
    <source>
        <dbReference type="Google" id="ProtNLM"/>
    </source>
</evidence>
<gene>
    <name evidence="1" type="ORF">AB1Y20_008081</name>
</gene>
<protein>
    <recommendedName>
        <fullName evidence="3">Protein transport protein SEC23</fullName>
    </recommendedName>
</protein>
<dbReference type="AlphaFoldDB" id="A0AB34ITD0"/>
<evidence type="ECO:0000313" key="2">
    <source>
        <dbReference type="Proteomes" id="UP001515480"/>
    </source>
</evidence>
<dbReference type="Proteomes" id="UP001515480">
    <property type="component" value="Unassembled WGS sequence"/>
</dbReference>
<dbReference type="EMBL" id="JBGBPQ010000018">
    <property type="protein sequence ID" value="KAL1507232.1"/>
    <property type="molecule type" value="Genomic_DNA"/>
</dbReference>
<organism evidence="1 2">
    <name type="scientific">Prymnesium parvum</name>
    <name type="common">Toxic golden alga</name>
    <dbReference type="NCBI Taxonomy" id="97485"/>
    <lineage>
        <taxon>Eukaryota</taxon>
        <taxon>Haptista</taxon>
        <taxon>Haptophyta</taxon>
        <taxon>Prymnesiophyceae</taxon>
        <taxon>Prymnesiales</taxon>
        <taxon>Prymnesiaceae</taxon>
        <taxon>Prymnesium</taxon>
    </lineage>
</organism>
<keyword evidence="2" id="KW-1185">Reference proteome</keyword>
<name>A0AB34ITD0_PRYPA</name>
<comment type="caution">
    <text evidence="1">The sequence shown here is derived from an EMBL/GenBank/DDBJ whole genome shotgun (WGS) entry which is preliminary data.</text>
</comment>
<sequence>MAPAGRCGWVASAAPLRYSCLELPDEESSRVWKNSCFGPVRRYSSAQRALRSLSYSCGEGWNASRALRLLSGRTVLAVGDSMSLNLFCALSCAVAQTRGAVIRSSNLRGPIAGSHVFTIESAAFRSSWMLPSCAGGGRGRCMFGKEHGPATSCGAPILSQLRAAPVVVLHNPCGAYHNPLLAIAKAALLNRSIDELARQKRIFDVPPVDDGEARYSAASMAAAALLAAINSDRRNLAIMFETQPAHNPVLLGCLQSALRGVNAAVAQSIDASEWEGYVLGVLDQFFPVTTTIPDAPLLTTTSPPLPHHHHSIVHRGTASSPSVSVAPALRMVRQLLQRRRGRKMVARLGITTPSLLLKDTNLLARVVAFKRLADACEKPAAAEAEASARCAESYSSAALDCALKSVPHPRPSWRNGFHPGNATHHCEARRAPLSAEAAWRQLAERRAAAAHNVTLLRRSDAREARWDLHPGVQLISPHYLDCKHSSFAPGAFDAESIGFLQALEHRFGHEVV</sequence>
<reference evidence="1 2" key="1">
    <citation type="journal article" date="2024" name="Science">
        <title>Giant polyketide synthase enzymes in the biosynthesis of giant marine polyether toxins.</title>
        <authorList>
            <person name="Fallon T.R."/>
            <person name="Shende V.V."/>
            <person name="Wierzbicki I.H."/>
            <person name="Pendleton A.L."/>
            <person name="Watervoot N.F."/>
            <person name="Auber R.P."/>
            <person name="Gonzalez D.J."/>
            <person name="Wisecaver J.H."/>
            <person name="Moore B.S."/>
        </authorList>
    </citation>
    <scope>NUCLEOTIDE SEQUENCE [LARGE SCALE GENOMIC DNA]</scope>
    <source>
        <strain evidence="1 2">12B1</strain>
    </source>
</reference>
<evidence type="ECO:0000313" key="1">
    <source>
        <dbReference type="EMBL" id="KAL1507232.1"/>
    </source>
</evidence>
<accession>A0AB34ITD0</accession>
<proteinExistence type="predicted"/>